<dbReference type="RefSeq" id="WP_229830904.1">
    <property type="nucleotide sequence ID" value="NZ_BLLN01000002.1"/>
</dbReference>
<dbReference type="Proteomes" id="UP000472710">
    <property type="component" value="Unassembled WGS sequence"/>
</dbReference>
<evidence type="ECO:0008006" key="4">
    <source>
        <dbReference type="Google" id="ProtNLM"/>
    </source>
</evidence>
<accession>A0ABQ1CH79</accession>
<name>A0ABQ1CH79_STRDI</name>
<evidence type="ECO:0000313" key="2">
    <source>
        <dbReference type="EMBL" id="GFH69640.1"/>
    </source>
</evidence>
<proteinExistence type="predicted"/>
<reference evidence="2 3" key="1">
    <citation type="submission" date="2020-02" db="EMBL/GenBank/DDBJ databases">
        <title>Whole genome shotgun sequence of Streptomyces diastaticus subsp. diastaticus NBRC 13412.</title>
        <authorList>
            <person name="Ichikawa N."/>
            <person name="Komaki H."/>
            <person name="Tamura T."/>
        </authorList>
    </citation>
    <scope>NUCLEOTIDE SEQUENCE [LARGE SCALE GENOMIC DNA]</scope>
    <source>
        <strain evidence="2 3">NBRC 13412</strain>
    </source>
</reference>
<keyword evidence="3" id="KW-1185">Reference proteome</keyword>
<feature type="region of interest" description="Disordered" evidence="1">
    <location>
        <begin position="1"/>
        <end position="20"/>
    </location>
</feature>
<gene>
    <name evidence="2" type="ORF">Sdia_04080</name>
</gene>
<sequence>MPHPASPDPHDATRRAPGLPLAPTRARAAGRGQRSVLLAVRSAVTLHRLLDVLPVFDGDDRVRVRFTLVPGSRFDVDALTALDRTGARTIPWRDACHTRHDLVLTASPKGDLHLLPGPRALLPHGAGFGKALSGEGSADVPSGLDPAHLLADGEPWADLHALAHEEQALRLARHCPEAGPAVVVGDPTADRLLRSLPHREEYRTALGTGPRQLVVLTSTWGPESLIARRPRFPAELVALLPHDAFQVALVLHPNDHSRTGGFDLARWMGPALRAGLVLARPHEEWAALLVAADAVVTDHGSTGLYAAALGRPVVGAHDGGRELVPDSPMARLLARAPHLAAAHDLPTALDAARRTDLREPVAHAFAHQGRALTLLRGHLYRLLGLGRPSGPVAAPAFPAPTTTPERPTVFAVRATVSGDRVTVHRFPPDTREPVHHLAAEHPAAGPGPLQSAAVLWQHARTRPAPAHHTAWTASGWTASGWTASVLEEMPGCRTAAAVLSRGQVLLRHRDAGLLSVTTEPHRGQGRVHHVDPTAVISAVHAWLAGGPPPRSPRTLLCDTGPVPVPVHLAPAGEKELDYEL</sequence>
<dbReference type="EMBL" id="BLLN01000002">
    <property type="protein sequence ID" value="GFH69640.1"/>
    <property type="molecule type" value="Genomic_DNA"/>
</dbReference>
<dbReference type="GeneID" id="95070312"/>
<organism evidence="2 3">
    <name type="scientific">Streptomyces diastaticus subsp. diastaticus</name>
    <dbReference type="NCBI Taxonomy" id="68040"/>
    <lineage>
        <taxon>Bacteria</taxon>
        <taxon>Bacillati</taxon>
        <taxon>Actinomycetota</taxon>
        <taxon>Actinomycetes</taxon>
        <taxon>Kitasatosporales</taxon>
        <taxon>Streptomycetaceae</taxon>
        <taxon>Streptomyces</taxon>
        <taxon>Streptomyces diastaticus group</taxon>
    </lineage>
</organism>
<evidence type="ECO:0000256" key="1">
    <source>
        <dbReference type="SAM" id="MobiDB-lite"/>
    </source>
</evidence>
<evidence type="ECO:0000313" key="3">
    <source>
        <dbReference type="Proteomes" id="UP000472710"/>
    </source>
</evidence>
<comment type="caution">
    <text evidence="2">The sequence shown here is derived from an EMBL/GenBank/DDBJ whole genome shotgun (WGS) entry which is preliminary data.</text>
</comment>
<protein>
    <recommendedName>
        <fullName evidence="4">Translation initiation factor 2</fullName>
    </recommendedName>
</protein>
<dbReference type="SUPFAM" id="SSF53756">
    <property type="entry name" value="UDP-Glycosyltransferase/glycogen phosphorylase"/>
    <property type="match status" value="1"/>
</dbReference>